<feature type="compositionally biased region" description="Low complexity" evidence="1">
    <location>
        <begin position="485"/>
        <end position="496"/>
    </location>
</feature>
<reference evidence="2" key="1">
    <citation type="submission" date="2019-09" db="EMBL/GenBank/DDBJ databases">
        <title>Draft genome information of white flower Hibiscus syriacus.</title>
        <authorList>
            <person name="Kim Y.-M."/>
        </authorList>
    </citation>
    <scope>NUCLEOTIDE SEQUENCE [LARGE SCALE GENOMIC DNA]</scope>
    <source>
        <strain evidence="2">YM2019G1</strain>
    </source>
</reference>
<evidence type="ECO:0000256" key="1">
    <source>
        <dbReference type="SAM" id="MobiDB-lite"/>
    </source>
</evidence>
<evidence type="ECO:0000313" key="2">
    <source>
        <dbReference type="EMBL" id="KAE8731749.1"/>
    </source>
</evidence>
<comment type="caution">
    <text evidence="2">The sequence shown here is derived from an EMBL/GenBank/DDBJ whole genome shotgun (WGS) entry which is preliminary data.</text>
</comment>
<feature type="compositionally biased region" description="Polar residues" evidence="1">
    <location>
        <begin position="452"/>
        <end position="473"/>
    </location>
</feature>
<feature type="region of interest" description="Disordered" evidence="1">
    <location>
        <begin position="373"/>
        <end position="541"/>
    </location>
</feature>
<sequence length="867" mass="96681">MGITAVTPKRIPMRMSSLMKILSNTKWRLLLDHWGNKISLLSRHNKKRDGSKHQNTPSYEENDPGTKISEGEKRTNPWDAFQNLLLQDRDLDSSEVDKQPARSQEEYFASKGTEGVTKQKTISSDPFLASQIGRDHEDETRGRNFGTNELGGSVVKRRESTNEELLVLQGNDSGTSSRANVSDYAAESTLAKSRGEGEWFINKQMEKSTNKDEMMGLKMFDGENSSSFDSKKDVFVDESFMIQGPSAGEYQSDSRIGIGMVPEIDSSQQEQINLDNVQKAASVSCEPDDLYMMIGRDSAEENAMTSWTPEIDYEMNALSAEATGRHADTETTCADDKVCFPRFRGAYQNFQLSCRLTCGVVVHICYTQRSSTENKTPTALTKKSQLSTRETKKAPKPVLKSSTIECLANARNTSKVAPAKSKSSQPKKSTSKENSSSTTQKAAQAKEKKSCTNKVKASDTKNGTNKVHSNGCNAQGKKDSKEVTVARPTEPAAAEATLPTDIVDDFKDIQELQTTPVEKTEGNATSKQNQSEDRTSKENMVTEDKPMQTDHVKGGSLVTEDKSMQIDNAKGDEEFTKASKVFSVDNIAPEGFGKDILETTVHPVLPMPVKSVRFSTVRVVAFIATTVVAVGPVRRWGLGFWKQQQRRWDVSLGYRYPRVSSGKWWTVGSNQIQRLELKMAAEEIRMSSSHYELSLERLIHQMMDSADPSIDEFRLIHQMMDSDQITQRTLPEDAIEHIHPLNSMISSVQPDQITQRTLPEDAIEHIHLLNSMIGSVQPDQITQRTLPEDAIEHIHLLNSMIGSVQPDQITQRTLPEDAIEHIHLLNSMIGSAQPDQITQRTLPEDAIEHIHLLNSMIGPGYHNAYSM</sequence>
<protein>
    <submittedName>
        <fullName evidence="2">COP1-interacting protein 7, putative isoform 1</fullName>
    </submittedName>
</protein>
<dbReference type="Proteomes" id="UP000436088">
    <property type="component" value="Unassembled WGS sequence"/>
</dbReference>
<feature type="compositionally biased region" description="Polar residues" evidence="1">
    <location>
        <begin position="511"/>
        <end position="529"/>
    </location>
</feature>
<feature type="compositionally biased region" description="Low complexity" evidence="1">
    <location>
        <begin position="413"/>
        <end position="443"/>
    </location>
</feature>
<organism evidence="2 3">
    <name type="scientific">Hibiscus syriacus</name>
    <name type="common">Rose of Sharon</name>
    <dbReference type="NCBI Taxonomy" id="106335"/>
    <lineage>
        <taxon>Eukaryota</taxon>
        <taxon>Viridiplantae</taxon>
        <taxon>Streptophyta</taxon>
        <taxon>Embryophyta</taxon>
        <taxon>Tracheophyta</taxon>
        <taxon>Spermatophyta</taxon>
        <taxon>Magnoliopsida</taxon>
        <taxon>eudicotyledons</taxon>
        <taxon>Gunneridae</taxon>
        <taxon>Pentapetalae</taxon>
        <taxon>rosids</taxon>
        <taxon>malvids</taxon>
        <taxon>Malvales</taxon>
        <taxon>Malvaceae</taxon>
        <taxon>Malvoideae</taxon>
        <taxon>Hibiscus</taxon>
    </lineage>
</organism>
<dbReference type="AlphaFoldDB" id="A0A6A3CX84"/>
<proteinExistence type="predicted"/>
<feature type="region of interest" description="Disordered" evidence="1">
    <location>
        <begin position="92"/>
        <end position="119"/>
    </location>
</feature>
<feature type="region of interest" description="Disordered" evidence="1">
    <location>
        <begin position="45"/>
        <end position="74"/>
    </location>
</feature>
<name>A0A6A3CX84_HIBSY</name>
<feature type="compositionally biased region" description="Basic and acidic residues" evidence="1">
    <location>
        <begin position="530"/>
        <end position="541"/>
    </location>
</feature>
<accession>A0A6A3CX84</accession>
<dbReference type="EMBL" id="VEPZ02000187">
    <property type="protein sequence ID" value="KAE8731749.1"/>
    <property type="molecule type" value="Genomic_DNA"/>
</dbReference>
<gene>
    <name evidence="2" type="ORF">F3Y22_tig00002655pilonHSYRG00021</name>
</gene>
<feature type="compositionally biased region" description="Basic and acidic residues" evidence="1">
    <location>
        <begin position="92"/>
        <end position="105"/>
    </location>
</feature>
<evidence type="ECO:0000313" key="3">
    <source>
        <dbReference type="Proteomes" id="UP000436088"/>
    </source>
</evidence>
<keyword evidence="3" id="KW-1185">Reference proteome</keyword>
<feature type="compositionally biased region" description="Polar residues" evidence="1">
    <location>
        <begin position="373"/>
        <end position="388"/>
    </location>
</feature>